<proteinExistence type="predicted"/>
<accession>U4QXM2</accession>
<sequence length="119" mass="13141">MLKSLCIKFQRFIKKIRYKKEYSNIIKCPYWHKLSEGGGVGLFDYCIYNRKRKTCTCNESKIIKNDVNNSGGGGRGSTSYNANCTFVDNIDNRISISGGGGGTVTKSKLSNGEIILVVG</sequence>
<dbReference type="Proteomes" id="UP000016860">
    <property type="component" value="Unassembled WGS sequence"/>
</dbReference>
<dbReference type="RefSeq" id="WP_020817311.1">
    <property type="nucleotide sequence ID" value="NZ_ATAY01000098.1"/>
</dbReference>
<name>U4QXM2_9FIRM</name>
<gene>
    <name evidence="1" type="ORF">L323_19810</name>
</gene>
<dbReference type="EMBL" id="ATAY01000098">
    <property type="protein sequence ID" value="EPR07750.1"/>
    <property type="molecule type" value="Genomic_DNA"/>
</dbReference>
<protein>
    <submittedName>
        <fullName evidence="1">Uncharacterized protein</fullName>
    </submittedName>
</protein>
<reference evidence="1 2" key="1">
    <citation type="journal article" date="2013" name="Genome Announc.">
        <title>Draft Genome Sequence of the Cellulolytic Bacterium Clostridium papyrosolvens C7 (ATCC 700395).</title>
        <authorList>
            <person name="Zepeda V."/>
            <person name="Dassa B."/>
            <person name="Borovok I."/>
            <person name="Lamed R."/>
            <person name="Bayer E.A."/>
            <person name="Cate J.H."/>
        </authorList>
    </citation>
    <scope>NUCLEOTIDE SEQUENCE [LARGE SCALE GENOMIC DNA]</scope>
    <source>
        <strain evidence="1 2">C7</strain>
    </source>
</reference>
<dbReference type="STRING" id="1330534.L323_19810"/>
<evidence type="ECO:0000313" key="1">
    <source>
        <dbReference type="EMBL" id="EPR07750.1"/>
    </source>
</evidence>
<organism evidence="1 2">
    <name type="scientific">Ruminiclostridium papyrosolvens C7</name>
    <dbReference type="NCBI Taxonomy" id="1330534"/>
    <lineage>
        <taxon>Bacteria</taxon>
        <taxon>Bacillati</taxon>
        <taxon>Bacillota</taxon>
        <taxon>Clostridia</taxon>
        <taxon>Eubacteriales</taxon>
        <taxon>Oscillospiraceae</taxon>
        <taxon>Ruminiclostridium</taxon>
    </lineage>
</organism>
<dbReference type="PATRIC" id="fig|1330534.3.peg.3934"/>
<dbReference type="OrthoDB" id="9998359at2"/>
<dbReference type="AlphaFoldDB" id="U4QXM2"/>
<evidence type="ECO:0000313" key="2">
    <source>
        <dbReference type="Proteomes" id="UP000016860"/>
    </source>
</evidence>
<comment type="caution">
    <text evidence="1">The sequence shown here is derived from an EMBL/GenBank/DDBJ whole genome shotgun (WGS) entry which is preliminary data.</text>
</comment>